<dbReference type="GO" id="GO:0000028">
    <property type="term" value="P:ribosomal small subunit assembly"/>
    <property type="evidence" value="ECO:0007669"/>
    <property type="project" value="TreeGrafter"/>
</dbReference>
<dbReference type="GO" id="GO:0005525">
    <property type="term" value="F:GTP binding"/>
    <property type="evidence" value="ECO:0007669"/>
    <property type="project" value="UniProtKB-UniRule"/>
</dbReference>
<comment type="similarity">
    <text evidence="1 5">Belongs to the TRAFAC class TrmE-Era-EngA-EngB-Septin-like GTPase superfamily. Era GTPase family.</text>
</comment>
<proteinExistence type="inferred from homology"/>
<feature type="region of interest" description="G5" evidence="5">
    <location>
        <begin position="235"/>
        <end position="237"/>
    </location>
</feature>
<dbReference type="SUPFAM" id="SSF54814">
    <property type="entry name" value="Prokaryotic type KH domain (KH-domain type II)"/>
    <property type="match status" value="1"/>
</dbReference>
<dbReference type="InterPro" id="IPR004044">
    <property type="entry name" value="KH_dom_type_2"/>
</dbReference>
<feature type="region of interest" description="G4" evidence="5">
    <location>
        <begin position="204"/>
        <end position="207"/>
    </location>
</feature>
<dbReference type="PROSITE" id="PS51713">
    <property type="entry name" value="G_ERA"/>
    <property type="match status" value="1"/>
</dbReference>
<dbReference type="InterPro" id="IPR015946">
    <property type="entry name" value="KH_dom-like_a/b"/>
</dbReference>
<dbReference type="CDD" id="cd22534">
    <property type="entry name" value="KH-II_Era"/>
    <property type="match status" value="1"/>
</dbReference>
<evidence type="ECO:0000256" key="2">
    <source>
        <dbReference type="ARBA" id="ARBA00022741"/>
    </source>
</evidence>
<dbReference type="InterPro" id="IPR006073">
    <property type="entry name" value="GTP-bd"/>
</dbReference>
<dbReference type="CDD" id="cd04163">
    <property type="entry name" value="Era"/>
    <property type="match status" value="1"/>
</dbReference>
<dbReference type="SUPFAM" id="SSF52540">
    <property type="entry name" value="P-loop containing nucleoside triphosphate hydrolases"/>
    <property type="match status" value="1"/>
</dbReference>
<dbReference type="InterPro" id="IPR030388">
    <property type="entry name" value="G_ERA_dom"/>
</dbReference>
<dbReference type="Gene3D" id="3.40.50.300">
    <property type="entry name" value="P-loop containing nucleotide triphosphate hydrolases"/>
    <property type="match status" value="1"/>
</dbReference>
<dbReference type="InterPro" id="IPR009019">
    <property type="entry name" value="KH_sf_prok-type"/>
</dbReference>
<dbReference type="GO" id="GO:0019843">
    <property type="term" value="F:rRNA binding"/>
    <property type="evidence" value="ECO:0007669"/>
    <property type="project" value="TreeGrafter"/>
</dbReference>
<evidence type="ECO:0000256" key="4">
    <source>
        <dbReference type="ARBA" id="ARBA00023134"/>
    </source>
</evidence>
<dbReference type="InterPro" id="IPR005662">
    <property type="entry name" value="GTPase_Era-like"/>
</dbReference>
<evidence type="ECO:0000313" key="7">
    <source>
        <dbReference type="EMBL" id="KAF0852684.1"/>
    </source>
</evidence>
<dbReference type="EMBL" id="VRVR01000021">
    <property type="protein sequence ID" value="KAF0852684.1"/>
    <property type="molecule type" value="Genomic_DNA"/>
</dbReference>
<dbReference type="HAMAP" id="MF_00367">
    <property type="entry name" value="GTPase_Era"/>
    <property type="match status" value="1"/>
</dbReference>
<organism evidence="7 8">
    <name type="scientific">Andalucia godoyi</name>
    <name type="common">Flagellate</name>
    <dbReference type="NCBI Taxonomy" id="505711"/>
    <lineage>
        <taxon>Eukaryota</taxon>
        <taxon>Discoba</taxon>
        <taxon>Jakobida</taxon>
        <taxon>Andalucina</taxon>
        <taxon>Andaluciidae</taxon>
        <taxon>Andalucia</taxon>
    </lineage>
</organism>
<dbReference type="Pfam" id="PF07650">
    <property type="entry name" value="KH_2"/>
    <property type="match status" value="1"/>
</dbReference>
<evidence type="ECO:0000256" key="5">
    <source>
        <dbReference type="PROSITE-ProRule" id="PRU01050"/>
    </source>
</evidence>
<name>A0A8K0AHM6_ANDGO</name>
<keyword evidence="2 5" id="KW-0547">Nucleotide-binding</keyword>
<comment type="caution">
    <text evidence="7">The sequence shown here is derived from an EMBL/GenBank/DDBJ whole genome shotgun (WGS) entry which is preliminary data.</text>
</comment>
<feature type="region of interest" description="G3" evidence="5">
    <location>
        <begin position="137"/>
        <end position="140"/>
    </location>
</feature>
<reference evidence="7" key="1">
    <citation type="submission" date="2019-09" db="EMBL/GenBank/DDBJ databases">
        <title>The Mitochondrial Proteome of the Jakobid, Andalucia godoyi, a Protist With the Most Gene-Rich and Bacteria-Like Mitochondrial Genome.</title>
        <authorList>
            <person name="Gray M.W."/>
            <person name="Burger G."/>
            <person name="Derelle R."/>
            <person name="Klimes V."/>
            <person name="Leger M."/>
            <person name="Sarrasin M."/>
            <person name="Vlcek C."/>
            <person name="Roger A.J."/>
            <person name="Elias M."/>
            <person name="Lang B.F."/>
        </authorList>
    </citation>
    <scope>NUCLEOTIDE SEQUENCE</scope>
    <source>
        <strain evidence="7">And28</strain>
    </source>
</reference>
<dbReference type="PANTHER" id="PTHR42698">
    <property type="entry name" value="GTPASE ERA"/>
    <property type="match status" value="1"/>
</dbReference>
<dbReference type="OrthoDB" id="8954335at2759"/>
<dbReference type="NCBIfam" id="NF000908">
    <property type="entry name" value="PRK00089.1"/>
    <property type="match status" value="1"/>
</dbReference>
<dbReference type="InterPro" id="IPR027417">
    <property type="entry name" value="P-loop_NTPase"/>
</dbReference>
<dbReference type="GO" id="GO:0043024">
    <property type="term" value="F:ribosomal small subunit binding"/>
    <property type="evidence" value="ECO:0007669"/>
    <property type="project" value="TreeGrafter"/>
</dbReference>
<evidence type="ECO:0000259" key="6">
    <source>
        <dbReference type="PROSITE" id="PS51713"/>
    </source>
</evidence>
<keyword evidence="4 5" id="KW-0342">GTP-binding</keyword>
<feature type="region of interest" description="G2" evidence="5">
    <location>
        <begin position="116"/>
        <end position="120"/>
    </location>
</feature>
<accession>A0A8K0AHM6</accession>
<evidence type="ECO:0000256" key="3">
    <source>
        <dbReference type="ARBA" id="ARBA00022884"/>
    </source>
</evidence>
<protein>
    <submittedName>
        <fullName evidence="7">Mitochondrial translation GTPase Era</fullName>
    </submittedName>
</protein>
<feature type="region of interest" description="G1" evidence="5">
    <location>
        <begin position="90"/>
        <end position="97"/>
    </location>
</feature>
<dbReference type="NCBIfam" id="TIGR00231">
    <property type="entry name" value="small_GTP"/>
    <property type="match status" value="1"/>
</dbReference>
<evidence type="ECO:0000313" key="8">
    <source>
        <dbReference type="Proteomes" id="UP000799049"/>
    </source>
</evidence>
<keyword evidence="8" id="KW-1185">Reference proteome</keyword>
<dbReference type="PRINTS" id="PR00326">
    <property type="entry name" value="GTP1OBG"/>
</dbReference>
<dbReference type="AlphaFoldDB" id="A0A8K0AHM6"/>
<dbReference type="InterPro" id="IPR005225">
    <property type="entry name" value="Small_GTP-bd"/>
</dbReference>
<evidence type="ECO:0000256" key="1">
    <source>
        <dbReference type="ARBA" id="ARBA00007921"/>
    </source>
</evidence>
<gene>
    <name evidence="7" type="ORF">ANDGO_05643</name>
</gene>
<sequence>MMMIRICARGIHFASRSSASGKSRLFLKEAPIADKPVAVVIPDPKTKTKTKQRKRTQIDIEEPNEQVKTFSFQIPESPPNAKSLTVSITGYPNVGKSTLLNRIIGEKVSIVSPKAQTTRERVRGMWTEDDTQIVFFDTPGVLPASERSALSLQPLVEIAYSSILEAQLGIVVVDASKPLDHMPSNDKLMRELSEKAETTALVLNKIDLVKDHRKLLPIIDQLRKVVENCSEVFMVSAQKNQGIEDLKAFLKRKAQPGTWIYPPGVRSDAPVVKFATEAIREGVFLRLNQEVPYSVSVSIRGWTPFRNGDLRIDADVVVPDLNMKKIVIGDEASVISWVRKHAQAVMTEKFGKSVHLFLHVVSVQS</sequence>
<dbReference type="NCBIfam" id="TIGR00436">
    <property type="entry name" value="era"/>
    <property type="match status" value="1"/>
</dbReference>
<keyword evidence="3" id="KW-0694">RNA-binding</keyword>
<dbReference type="Gene3D" id="3.30.300.20">
    <property type="match status" value="1"/>
</dbReference>
<dbReference type="Pfam" id="PF01926">
    <property type="entry name" value="MMR_HSR1"/>
    <property type="match status" value="1"/>
</dbReference>
<dbReference type="PANTHER" id="PTHR42698:SF1">
    <property type="entry name" value="GTPASE ERA, MITOCHONDRIAL"/>
    <property type="match status" value="1"/>
</dbReference>
<dbReference type="Proteomes" id="UP000799049">
    <property type="component" value="Unassembled WGS sequence"/>
</dbReference>
<feature type="domain" description="Era-type G" evidence="6">
    <location>
        <begin position="82"/>
        <end position="257"/>
    </location>
</feature>